<organism evidence="20 21">
    <name type="scientific">Xyrichtys novacula</name>
    <name type="common">Pearly razorfish</name>
    <name type="synonym">Hemipteronotus novacula</name>
    <dbReference type="NCBI Taxonomy" id="13765"/>
    <lineage>
        <taxon>Eukaryota</taxon>
        <taxon>Metazoa</taxon>
        <taxon>Chordata</taxon>
        <taxon>Craniata</taxon>
        <taxon>Vertebrata</taxon>
        <taxon>Euteleostomi</taxon>
        <taxon>Actinopterygii</taxon>
        <taxon>Neopterygii</taxon>
        <taxon>Teleostei</taxon>
        <taxon>Neoteleostei</taxon>
        <taxon>Acanthomorphata</taxon>
        <taxon>Eupercaria</taxon>
        <taxon>Labriformes</taxon>
        <taxon>Labridae</taxon>
        <taxon>Xyrichtys</taxon>
    </lineage>
</organism>
<dbReference type="InterPro" id="IPR001584">
    <property type="entry name" value="Integrase_cat-core"/>
</dbReference>
<keyword evidence="11" id="KW-0808">Transferase</keyword>
<dbReference type="GO" id="GO:0006310">
    <property type="term" value="P:DNA recombination"/>
    <property type="evidence" value="ECO:0007669"/>
    <property type="project" value="UniProtKB-KW"/>
</dbReference>
<dbReference type="InterPro" id="IPR012337">
    <property type="entry name" value="RNaseH-like_sf"/>
</dbReference>
<dbReference type="PANTHER" id="PTHR37984">
    <property type="entry name" value="PROTEIN CBG26694"/>
    <property type="match status" value="1"/>
</dbReference>
<evidence type="ECO:0000256" key="13">
    <source>
        <dbReference type="ARBA" id="ARBA00023172"/>
    </source>
</evidence>
<dbReference type="CDD" id="cd01647">
    <property type="entry name" value="RT_LTR"/>
    <property type="match status" value="1"/>
</dbReference>
<dbReference type="Pfam" id="PF24626">
    <property type="entry name" value="SH3_Tf2-1"/>
    <property type="match status" value="1"/>
</dbReference>
<dbReference type="GO" id="GO:0003887">
    <property type="term" value="F:DNA-directed DNA polymerase activity"/>
    <property type="evidence" value="ECO:0007669"/>
    <property type="project" value="UniProtKB-KW"/>
</dbReference>
<evidence type="ECO:0000256" key="7">
    <source>
        <dbReference type="ARBA" id="ARBA00022801"/>
    </source>
</evidence>
<dbReference type="Pfam" id="PF00665">
    <property type="entry name" value="rve"/>
    <property type="match status" value="1"/>
</dbReference>
<keyword evidence="11" id="KW-0548">Nucleotidyltransferase</keyword>
<reference evidence="20" key="1">
    <citation type="submission" date="2023-08" db="EMBL/GenBank/DDBJ databases">
        <authorList>
            <person name="Alioto T."/>
            <person name="Alioto T."/>
            <person name="Gomez Garrido J."/>
        </authorList>
    </citation>
    <scope>NUCLEOTIDE SEQUENCE</scope>
</reference>
<dbReference type="EMBL" id="OY660881">
    <property type="protein sequence ID" value="CAJ1078657.1"/>
    <property type="molecule type" value="Genomic_DNA"/>
</dbReference>
<dbReference type="GO" id="GO:0004190">
    <property type="term" value="F:aspartic-type endopeptidase activity"/>
    <property type="evidence" value="ECO:0007669"/>
    <property type="project" value="UniProtKB-KW"/>
</dbReference>
<dbReference type="FunFam" id="3.30.420.10:FF:000032">
    <property type="entry name" value="Retrovirus-related Pol polyprotein from transposon 297-like Protein"/>
    <property type="match status" value="1"/>
</dbReference>
<evidence type="ECO:0000256" key="16">
    <source>
        <dbReference type="SAM" id="MobiDB-lite"/>
    </source>
</evidence>
<dbReference type="GO" id="GO:0004523">
    <property type="term" value="F:RNA-DNA hybrid ribonuclease activity"/>
    <property type="evidence" value="ECO:0007669"/>
    <property type="project" value="UniProtKB-EC"/>
</dbReference>
<keyword evidence="21" id="KW-1185">Reference proteome</keyword>
<dbReference type="Gene3D" id="3.30.70.270">
    <property type="match status" value="2"/>
</dbReference>
<evidence type="ECO:0000256" key="12">
    <source>
        <dbReference type="ARBA" id="ARBA00023125"/>
    </source>
</evidence>
<keyword evidence="13" id="KW-0233">DNA recombination</keyword>
<protein>
    <recommendedName>
        <fullName evidence="15">Gypsy retrotransposon integrase-like protein 1</fullName>
        <ecNumber evidence="3">3.1.26.4</ecNumber>
    </recommendedName>
</protein>
<dbReference type="GO" id="GO:0006508">
    <property type="term" value="P:proteolysis"/>
    <property type="evidence" value="ECO:0007669"/>
    <property type="project" value="UniProtKB-KW"/>
</dbReference>
<dbReference type="PROSITE" id="PS50878">
    <property type="entry name" value="RT_POL"/>
    <property type="match status" value="1"/>
</dbReference>
<dbReference type="GO" id="GO:0015074">
    <property type="term" value="P:DNA integration"/>
    <property type="evidence" value="ECO:0007669"/>
    <property type="project" value="UniProtKB-KW"/>
</dbReference>
<evidence type="ECO:0000256" key="5">
    <source>
        <dbReference type="ARBA" id="ARBA00022723"/>
    </source>
</evidence>
<evidence type="ECO:0000256" key="10">
    <source>
        <dbReference type="ARBA" id="ARBA00022918"/>
    </source>
</evidence>
<dbReference type="InterPro" id="IPR050951">
    <property type="entry name" value="Retrovirus_Pol_polyprotein"/>
</dbReference>
<feature type="domain" description="Integrase catalytic" evidence="19">
    <location>
        <begin position="571"/>
        <end position="730"/>
    </location>
</feature>
<proteinExistence type="inferred from homology"/>
<feature type="domain" description="Reverse transcriptase" evidence="18">
    <location>
        <begin position="53"/>
        <end position="232"/>
    </location>
</feature>
<feature type="region of interest" description="Disordered" evidence="16">
    <location>
        <begin position="921"/>
        <end position="948"/>
    </location>
</feature>
<dbReference type="SUPFAM" id="SSF56672">
    <property type="entry name" value="DNA/RNA polymerases"/>
    <property type="match status" value="1"/>
</dbReference>
<dbReference type="FunFam" id="3.10.20.370:FF:000003">
    <property type="entry name" value="Transposon Tf2-6 polyprotein"/>
    <property type="match status" value="1"/>
</dbReference>
<evidence type="ECO:0000256" key="9">
    <source>
        <dbReference type="ARBA" id="ARBA00022908"/>
    </source>
</evidence>
<dbReference type="InterPro" id="IPR000953">
    <property type="entry name" value="Chromo/chromo_shadow_dom"/>
</dbReference>
<feature type="domain" description="Chromo" evidence="17">
    <location>
        <begin position="872"/>
        <end position="930"/>
    </location>
</feature>
<comment type="similarity">
    <text evidence="2">Belongs to the beta type-B retroviral polymerase family. HERV class-II K(HML-2) pol subfamily.</text>
</comment>
<dbReference type="Pfam" id="PF17921">
    <property type="entry name" value="Integrase_H2C2"/>
    <property type="match status" value="1"/>
</dbReference>
<gene>
    <name evidence="20" type="ORF">XNOV1_A038378</name>
</gene>
<evidence type="ECO:0000256" key="1">
    <source>
        <dbReference type="ARBA" id="ARBA00004123"/>
    </source>
</evidence>
<dbReference type="FunFam" id="3.30.70.270:FF:000026">
    <property type="entry name" value="Transposon Ty3-G Gag-Pol polyprotein"/>
    <property type="match status" value="1"/>
</dbReference>
<dbReference type="InterPro" id="IPR041577">
    <property type="entry name" value="RT_RNaseH_2"/>
</dbReference>
<dbReference type="InterPro" id="IPR043128">
    <property type="entry name" value="Rev_trsase/Diguanyl_cyclase"/>
</dbReference>
<evidence type="ECO:0000256" key="2">
    <source>
        <dbReference type="ARBA" id="ARBA00010879"/>
    </source>
</evidence>
<accession>A0AAV1GYB5</accession>
<evidence type="ECO:0000256" key="8">
    <source>
        <dbReference type="ARBA" id="ARBA00022842"/>
    </source>
</evidence>
<keyword evidence="10" id="KW-0695">RNA-directed DNA polymerase</keyword>
<dbReference type="InterPro" id="IPR036397">
    <property type="entry name" value="RNaseH_sf"/>
</dbReference>
<dbReference type="InterPro" id="IPR000477">
    <property type="entry name" value="RT_dom"/>
</dbReference>
<evidence type="ECO:0000256" key="3">
    <source>
        <dbReference type="ARBA" id="ARBA00012180"/>
    </source>
</evidence>
<evidence type="ECO:0000256" key="15">
    <source>
        <dbReference type="ARBA" id="ARBA00039658"/>
    </source>
</evidence>
<dbReference type="SUPFAM" id="SSF54160">
    <property type="entry name" value="Chromo domain-like"/>
    <property type="match status" value="1"/>
</dbReference>
<keyword evidence="9" id="KW-0229">DNA integration</keyword>
<evidence type="ECO:0000256" key="4">
    <source>
        <dbReference type="ARBA" id="ARBA00022670"/>
    </source>
</evidence>
<dbReference type="CDD" id="cd09274">
    <property type="entry name" value="RNase_HI_RT_Ty3"/>
    <property type="match status" value="1"/>
</dbReference>
<dbReference type="PANTHER" id="PTHR37984:SF5">
    <property type="entry name" value="PROTEIN NYNRIN-LIKE"/>
    <property type="match status" value="1"/>
</dbReference>
<dbReference type="Gene3D" id="2.40.50.40">
    <property type="match status" value="1"/>
</dbReference>
<comment type="subcellular location">
    <subcellularLocation>
        <location evidence="1">Nucleus</location>
    </subcellularLocation>
</comment>
<evidence type="ECO:0000256" key="6">
    <source>
        <dbReference type="ARBA" id="ARBA00022750"/>
    </source>
</evidence>
<keyword evidence="5" id="KW-0479">Metal-binding</keyword>
<evidence type="ECO:0000259" key="19">
    <source>
        <dbReference type="PROSITE" id="PS50994"/>
    </source>
</evidence>
<dbReference type="Proteomes" id="UP001178508">
    <property type="component" value="Chromosome 18"/>
</dbReference>
<dbReference type="GO" id="GO:0003964">
    <property type="term" value="F:RNA-directed DNA polymerase activity"/>
    <property type="evidence" value="ECO:0007669"/>
    <property type="project" value="UniProtKB-KW"/>
</dbReference>
<dbReference type="InterPro" id="IPR056924">
    <property type="entry name" value="SH3_Tf2-1"/>
</dbReference>
<evidence type="ECO:0000256" key="14">
    <source>
        <dbReference type="ARBA" id="ARBA00023268"/>
    </source>
</evidence>
<name>A0AAV1GYB5_XYRNO</name>
<dbReference type="InterPro" id="IPR016197">
    <property type="entry name" value="Chromo-like_dom_sf"/>
</dbReference>
<keyword evidence="6" id="KW-0064">Aspartyl protease</keyword>
<keyword evidence="12" id="KW-0238">DNA-binding</keyword>
<evidence type="ECO:0000256" key="11">
    <source>
        <dbReference type="ARBA" id="ARBA00022932"/>
    </source>
</evidence>
<dbReference type="InterPro" id="IPR043502">
    <property type="entry name" value="DNA/RNA_pol_sf"/>
</dbReference>
<dbReference type="SUPFAM" id="SSF53098">
    <property type="entry name" value="Ribonuclease H-like"/>
    <property type="match status" value="1"/>
</dbReference>
<dbReference type="PROSITE" id="PS50994">
    <property type="entry name" value="INTEGRASE"/>
    <property type="match status" value="1"/>
</dbReference>
<dbReference type="Gene3D" id="1.10.340.70">
    <property type="match status" value="1"/>
</dbReference>
<dbReference type="EC" id="3.1.26.4" evidence="3"/>
<dbReference type="GO" id="GO:0046872">
    <property type="term" value="F:metal ion binding"/>
    <property type="evidence" value="ECO:0007669"/>
    <property type="project" value="UniProtKB-KW"/>
</dbReference>
<dbReference type="GO" id="GO:0003677">
    <property type="term" value="F:DNA binding"/>
    <property type="evidence" value="ECO:0007669"/>
    <property type="project" value="UniProtKB-KW"/>
</dbReference>
<keyword evidence="14" id="KW-0511">Multifunctional enzyme</keyword>
<evidence type="ECO:0000259" key="17">
    <source>
        <dbReference type="PROSITE" id="PS50013"/>
    </source>
</evidence>
<dbReference type="GO" id="GO:0005634">
    <property type="term" value="C:nucleus"/>
    <property type="evidence" value="ECO:0007669"/>
    <property type="project" value="UniProtKB-SubCell"/>
</dbReference>
<dbReference type="SMART" id="SM00298">
    <property type="entry name" value="CHROMO"/>
    <property type="match status" value="1"/>
</dbReference>
<keyword evidence="8" id="KW-0460">Magnesium</keyword>
<sequence length="948" mass="107529">MVFSKDQALSLPPHRPYDCAIDLLPGATLPRCRLYNLSRPEQATMESYIRDSLAAGIIRPSSSPVGAGFFFVSKKDKSLRPCIDFRGLNDITVKNTYPLPLINSAFTPLHGASVFTKLDLRNAYHLIRIREGDEWKTAFNTPLGHFEYLVMPFGLTNAPAVFQNLINDVLRDMLNRFVFVYLDDILIYSRNLEEHVCHVRQVLERLLQNRLFVKAEKCEFHASTVAFLGFIISSGEVKMDPLKVEAVTEWPRPEDRRQLQRFLGFANFYRRFIRNYSSVAAPLTTLTSTTKIFGWTPEADKAFSELKQRFVSAPILIQPDPERQFILEVDASDTGVGAVLSQRAATDQKLHPCAFFSRRLTPAERNYDVGDRELLAVNLALEEWRHLLEGALQPFIVWTDHKNLEYIRSARRMNSRQARWSLFFSRFNFSITYRPGSRNTKPDALSRQFSGENALPDPEPILPQTRIVASLTWEVEAQVLRALEQQPDPGGGPPNRLFVPEAVRPQVLLWGHTSKFACHPGSACTLEVLRQRFWWPTMEADTREFTLACSVCARNKTSNQPSSGFLRPLPIPRRPWSHIAVDFVTGLPPSQGNTAILTIVDRFSKSAHFLPLPKLPTAIKTADLLVSQVFRIHGIPSDIVSDRGPQFTSEVWRAFCKALGATVSLSSGFHPQSNGQTERANQSLETFLRCVASEHPTTWSNQLPWVEYAYNSLSNSSSGLSPFQCVLGYQPPLFPASEEEIVIPSVQSFVRRCKRTWRKVRVALRRASLRMEQQANRRRSPAPAYAPGQKVWLRAKDLPLRVESKKLAPRFVGPFEVERVINPAAVRLKLSRSMKIHPTFHVSQLKPVRESPLAPPVHPPPPPRIVDDGPVYTVSRLLDVRRRGRGVQFLVDWEGYGPEERSWVPRRQILDHTLVSDLYRRHPEKRLRAPGGARRGGGTVTPSTSRAR</sequence>
<evidence type="ECO:0000259" key="18">
    <source>
        <dbReference type="PROSITE" id="PS50878"/>
    </source>
</evidence>
<dbReference type="Pfam" id="PF17919">
    <property type="entry name" value="RT_RNaseH_2"/>
    <property type="match status" value="1"/>
</dbReference>
<dbReference type="AlphaFoldDB" id="A0AAV1GYB5"/>
<evidence type="ECO:0000313" key="21">
    <source>
        <dbReference type="Proteomes" id="UP001178508"/>
    </source>
</evidence>
<dbReference type="Pfam" id="PF00385">
    <property type="entry name" value="Chromo"/>
    <property type="match status" value="1"/>
</dbReference>
<dbReference type="PROSITE" id="PS50013">
    <property type="entry name" value="CHROMO_2"/>
    <property type="match status" value="1"/>
</dbReference>
<evidence type="ECO:0000313" key="20">
    <source>
        <dbReference type="EMBL" id="CAJ1078657.1"/>
    </source>
</evidence>
<dbReference type="Gene3D" id="3.30.420.10">
    <property type="entry name" value="Ribonuclease H-like superfamily/Ribonuclease H"/>
    <property type="match status" value="1"/>
</dbReference>
<dbReference type="InterPro" id="IPR023780">
    <property type="entry name" value="Chromo_domain"/>
</dbReference>
<dbReference type="Gene3D" id="3.10.10.10">
    <property type="entry name" value="HIV Type 1 Reverse Transcriptase, subunit A, domain 1"/>
    <property type="match status" value="1"/>
</dbReference>
<dbReference type="Gene3D" id="3.10.20.370">
    <property type="match status" value="1"/>
</dbReference>
<dbReference type="Pfam" id="PF00078">
    <property type="entry name" value="RVT_1"/>
    <property type="match status" value="1"/>
</dbReference>
<keyword evidence="11" id="KW-0239">DNA-directed DNA polymerase</keyword>
<keyword evidence="4" id="KW-0645">Protease</keyword>
<keyword evidence="7" id="KW-0378">Hydrolase</keyword>
<dbReference type="InterPro" id="IPR041588">
    <property type="entry name" value="Integrase_H2C2"/>
</dbReference>